<proteinExistence type="predicted"/>
<organism evidence="1 2">
    <name type="scientific">Streptomyces caeruleatus</name>
    <dbReference type="NCBI Taxonomy" id="661399"/>
    <lineage>
        <taxon>Bacteria</taxon>
        <taxon>Bacillati</taxon>
        <taxon>Actinomycetota</taxon>
        <taxon>Actinomycetes</taxon>
        <taxon>Kitasatosporales</taxon>
        <taxon>Streptomycetaceae</taxon>
        <taxon>Streptomyces</taxon>
    </lineage>
</organism>
<dbReference type="Proteomes" id="UP000053429">
    <property type="component" value="Unassembled WGS sequence"/>
</dbReference>
<dbReference type="SUPFAM" id="SSF50494">
    <property type="entry name" value="Trypsin-like serine proteases"/>
    <property type="match status" value="1"/>
</dbReference>
<dbReference type="AlphaFoldDB" id="A0A101TQR5"/>
<reference evidence="1 2" key="1">
    <citation type="submission" date="2015-10" db="EMBL/GenBank/DDBJ databases">
        <title>Draft genome sequence of Streptomyces caeruleatus NRRL B-24802, type strain for the species Streptomyces caeruleatus.</title>
        <authorList>
            <person name="Ruckert C."/>
            <person name="Winkler A."/>
            <person name="Kalinowski J."/>
            <person name="Kampfer P."/>
            <person name="Glaeser S."/>
        </authorList>
    </citation>
    <scope>NUCLEOTIDE SEQUENCE [LARGE SCALE GENOMIC DNA]</scope>
    <source>
        <strain evidence="1 2">NRRL B-24802</strain>
    </source>
</reference>
<protein>
    <recommendedName>
        <fullName evidence="3">Serine protease</fullName>
    </recommendedName>
</protein>
<accession>A0A101TQR5</accession>
<comment type="caution">
    <text evidence="1">The sequence shown here is derived from an EMBL/GenBank/DDBJ whole genome shotgun (WGS) entry which is preliminary data.</text>
</comment>
<dbReference type="InterPro" id="IPR043504">
    <property type="entry name" value="Peptidase_S1_PA_chymotrypsin"/>
</dbReference>
<dbReference type="STRING" id="661399.AQJ67_31900"/>
<name>A0A101TQR5_9ACTN</name>
<dbReference type="EMBL" id="LMWY01000043">
    <property type="protein sequence ID" value="KUN96784.1"/>
    <property type="molecule type" value="Genomic_DNA"/>
</dbReference>
<dbReference type="Gene3D" id="2.40.10.10">
    <property type="entry name" value="Trypsin-like serine proteases"/>
    <property type="match status" value="1"/>
</dbReference>
<sequence length="108" mass="11045">MATPARTPGLEPGRVAEIIVARGDAGPGSRASGYLVGDRWVFTAGHAVSAAGAGAVTVRFNAGLPAQWSAPARVPLLAESADVALLEVTGPTRPPLTRSTHRTSFENS</sequence>
<evidence type="ECO:0000313" key="1">
    <source>
        <dbReference type="EMBL" id="KUN96784.1"/>
    </source>
</evidence>
<evidence type="ECO:0008006" key="3">
    <source>
        <dbReference type="Google" id="ProtNLM"/>
    </source>
</evidence>
<gene>
    <name evidence="1" type="ORF">AQJ67_31900</name>
</gene>
<keyword evidence="2" id="KW-1185">Reference proteome</keyword>
<dbReference type="InterPro" id="IPR009003">
    <property type="entry name" value="Peptidase_S1_PA"/>
</dbReference>
<dbReference type="OrthoDB" id="3440566at2"/>
<dbReference type="RefSeq" id="WP_062722824.1">
    <property type="nucleotide sequence ID" value="NZ_KQ948935.1"/>
</dbReference>
<evidence type="ECO:0000313" key="2">
    <source>
        <dbReference type="Proteomes" id="UP000053429"/>
    </source>
</evidence>